<dbReference type="InterPro" id="IPR036890">
    <property type="entry name" value="HATPase_C_sf"/>
</dbReference>
<evidence type="ECO:0000256" key="19">
    <source>
        <dbReference type="SAM" id="MobiDB-lite"/>
    </source>
</evidence>
<evidence type="ECO:0000256" key="10">
    <source>
        <dbReference type="ARBA" id="ARBA00022840"/>
    </source>
</evidence>
<keyword evidence="26" id="KW-1185">Reference proteome</keyword>
<dbReference type="Gene3D" id="3.30.565.10">
    <property type="entry name" value="Histidine kinase-like ATPase, C-terminal domain"/>
    <property type="match status" value="1"/>
</dbReference>
<evidence type="ECO:0000256" key="12">
    <source>
        <dbReference type="ARBA" id="ARBA00023012"/>
    </source>
</evidence>
<dbReference type="SMART" id="SM00387">
    <property type="entry name" value="HATPase_c"/>
    <property type="match status" value="1"/>
</dbReference>
<evidence type="ECO:0000256" key="14">
    <source>
        <dbReference type="ARBA" id="ARBA00064003"/>
    </source>
</evidence>
<dbReference type="SUPFAM" id="SSF55874">
    <property type="entry name" value="ATPase domain of HSP90 chaperone/DNA topoisomerase II/histidine kinase"/>
    <property type="match status" value="1"/>
</dbReference>
<dbReference type="PRINTS" id="PR00344">
    <property type="entry name" value="BCTRLSENSOR"/>
</dbReference>
<dbReference type="Gene3D" id="3.30.450.20">
    <property type="entry name" value="PAS domain"/>
    <property type="match status" value="1"/>
</dbReference>
<dbReference type="PROSITE" id="PS50109">
    <property type="entry name" value="HIS_KIN"/>
    <property type="match status" value="1"/>
</dbReference>
<dbReference type="CDD" id="cd00088">
    <property type="entry name" value="HPT"/>
    <property type="match status" value="1"/>
</dbReference>
<dbReference type="EC" id="2.7.13.3" evidence="3"/>
<dbReference type="InterPro" id="IPR008207">
    <property type="entry name" value="Sig_transdc_His_kin_Hpt_dom"/>
</dbReference>
<dbReference type="InterPro" id="IPR003661">
    <property type="entry name" value="HisK_dim/P_dom"/>
</dbReference>
<evidence type="ECO:0000256" key="8">
    <source>
        <dbReference type="ARBA" id="ARBA00022741"/>
    </source>
</evidence>
<name>A0A517Z0V3_9PLAN</name>
<dbReference type="OrthoDB" id="9762493at2"/>
<dbReference type="Gene3D" id="3.40.50.2300">
    <property type="match status" value="2"/>
</dbReference>
<dbReference type="CDD" id="cd00082">
    <property type="entry name" value="HisKA"/>
    <property type="match status" value="1"/>
</dbReference>
<dbReference type="FunFam" id="3.30.565.10:FF:000010">
    <property type="entry name" value="Sensor histidine kinase RcsC"/>
    <property type="match status" value="1"/>
</dbReference>
<dbReference type="KEGG" id="mri:Mal4_03940"/>
<keyword evidence="10" id="KW-0067">ATP-binding</keyword>
<feature type="region of interest" description="Disordered" evidence="19">
    <location>
        <begin position="1"/>
        <end position="22"/>
    </location>
</feature>
<dbReference type="PROSITE" id="PS50110">
    <property type="entry name" value="RESPONSE_REGULATORY"/>
    <property type="match status" value="2"/>
</dbReference>
<dbReference type="PROSITE" id="PS50112">
    <property type="entry name" value="PAS"/>
    <property type="match status" value="1"/>
</dbReference>
<dbReference type="SUPFAM" id="SSF47384">
    <property type="entry name" value="Homodimeric domain of signal transducing histidine kinase"/>
    <property type="match status" value="1"/>
</dbReference>
<dbReference type="CDD" id="cd00130">
    <property type="entry name" value="PAS"/>
    <property type="match status" value="1"/>
</dbReference>
<evidence type="ECO:0000256" key="15">
    <source>
        <dbReference type="ARBA" id="ARBA00068150"/>
    </source>
</evidence>
<dbReference type="InterPro" id="IPR000700">
    <property type="entry name" value="PAS-assoc_C"/>
</dbReference>
<keyword evidence="7" id="KW-0812">Transmembrane</keyword>
<evidence type="ECO:0000256" key="5">
    <source>
        <dbReference type="ARBA" id="ARBA00022553"/>
    </source>
</evidence>
<feature type="domain" description="Histidine kinase" evidence="20">
    <location>
        <begin position="433"/>
        <end position="654"/>
    </location>
</feature>
<dbReference type="AlphaFoldDB" id="A0A517Z0V3"/>
<evidence type="ECO:0000256" key="2">
    <source>
        <dbReference type="ARBA" id="ARBA00004651"/>
    </source>
</evidence>
<dbReference type="FunFam" id="1.10.287.130:FF:000002">
    <property type="entry name" value="Two-component osmosensing histidine kinase"/>
    <property type="match status" value="1"/>
</dbReference>
<feature type="coiled-coil region" evidence="18">
    <location>
        <begin position="403"/>
        <end position="433"/>
    </location>
</feature>
<keyword evidence="12" id="KW-0902">Two-component regulatory system</keyword>
<dbReference type="SUPFAM" id="SSF47226">
    <property type="entry name" value="Histidine-containing phosphotransfer domain, HPT domain"/>
    <property type="match status" value="1"/>
</dbReference>
<feature type="domain" description="HPt" evidence="24">
    <location>
        <begin position="971"/>
        <end position="1064"/>
    </location>
</feature>
<feature type="modified residue" description="4-aspartylphosphate" evidence="17">
    <location>
        <position position="869"/>
    </location>
</feature>
<dbReference type="InterPro" id="IPR004358">
    <property type="entry name" value="Sig_transdc_His_kin-like_C"/>
</dbReference>
<dbReference type="InterPro" id="IPR003594">
    <property type="entry name" value="HATPase_dom"/>
</dbReference>
<dbReference type="Pfam" id="PF00072">
    <property type="entry name" value="Response_reg"/>
    <property type="match status" value="2"/>
</dbReference>
<comment type="subunit">
    <text evidence="14">At low DSF concentrations, interacts with RpfF.</text>
</comment>
<dbReference type="InterPro" id="IPR035965">
    <property type="entry name" value="PAS-like_dom_sf"/>
</dbReference>
<dbReference type="Pfam" id="PF01627">
    <property type="entry name" value="Hpt"/>
    <property type="match status" value="1"/>
</dbReference>
<dbReference type="RefSeq" id="WP_145366813.1">
    <property type="nucleotide sequence ID" value="NZ_CP036275.1"/>
</dbReference>
<dbReference type="Pfam" id="PF00512">
    <property type="entry name" value="HisKA"/>
    <property type="match status" value="1"/>
</dbReference>
<dbReference type="Pfam" id="PF08448">
    <property type="entry name" value="PAS_4"/>
    <property type="match status" value="1"/>
</dbReference>
<dbReference type="GO" id="GO:0000155">
    <property type="term" value="F:phosphorelay sensor kinase activity"/>
    <property type="evidence" value="ECO:0007669"/>
    <property type="project" value="InterPro"/>
</dbReference>
<keyword evidence="11" id="KW-1133">Transmembrane helix</keyword>
<dbReference type="InterPro" id="IPR036641">
    <property type="entry name" value="HPT_dom_sf"/>
</dbReference>
<dbReference type="PROSITE" id="PS50894">
    <property type="entry name" value="HPT"/>
    <property type="match status" value="1"/>
</dbReference>
<evidence type="ECO:0000256" key="16">
    <source>
        <dbReference type="PROSITE-ProRule" id="PRU00110"/>
    </source>
</evidence>
<dbReference type="Gene3D" id="1.10.287.130">
    <property type="match status" value="1"/>
</dbReference>
<dbReference type="InterPro" id="IPR036097">
    <property type="entry name" value="HisK_dim/P_sf"/>
</dbReference>
<dbReference type="PANTHER" id="PTHR45339">
    <property type="entry name" value="HYBRID SIGNAL TRANSDUCTION HISTIDINE KINASE J"/>
    <property type="match status" value="1"/>
</dbReference>
<dbReference type="Proteomes" id="UP000320496">
    <property type="component" value="Chromosome"/>
</dbReference>
<evidence type="ECO:0000256" key="1">
    <source>
        <dbReference type="ARBA" id="ARBA00000085"/>
    </source>
</evidence>
<comment type="subcellular location">
    <subcellularLocation>
        <location evidence="2">Cell membrane</location>
        <topology evidence="2">Multi-pass membrane protein</topology>
    </subcellularLocation>
</comment>
<evidence type="ECO:0000313" key="25">
    <source>
        <dbReference type="EMBL" id="QDU36111.1"/>
    </source>
</evidence>
<reference evidence="25 26" key="1">
    <citation type="submission" date="2019-02" db="EMBL/GenBank/DDBJ databases">
        <title>Deep-cultivation of Planctomycetes and their phenomic and genomic characterization uncovers novel biology.</title>
        <authorList>
            <person name="Wiegand S."/>
            <person name="Jogler M."/>
            <person name="Boedeker C."/>
            <person name="Pinto D."/>
            <person name="Vollmers J."/>
            <person name="Rivas-Marin E."/>
            <person name="Kohn T."/>
            <person name="Peeters S.H."/>
            <person name="Heuer A."/>
            <person name="Rast P."/>
            <person name="Oberbeckmann S."/>
            <person name="Bunk B."/>
            <person name="Jeske O."/>
            <person name="Meyerdierks A."/>
            <person name="Storesund J.E."/>
            <person name="Kallscheuer N."/>
            <person name="Luecker S."/>
            <person name="Lage O.M."/>
            <person name="Pohl T."/>
            <person name="Merkel B.J."/>
            <person name="Hornburger P."/>
            <person name="Mueller R.-W."/>
            <person name="Bruemmer F."/>
            <person name="Labrenz M."/>
            <person name="Spormann A.M."/>
            <person name="Op den Camp H."/>
            <person name="Overmann J."/>
            <person name="Amann R."/>
            <person name="Jetten M.S.M."/>
            <person name="Mascher T."/>
            <person name="Medema M.H."/>
            <person name="Devos D.P."/>
            <person name="Kaster A.-K."/>
            <person name="Ovreas L."/>
            <person name="Rohde M."/>
            <person name="Galperin M.Y."/>
            <person name="Jogler C."/>
        </authorList>
    </citation>
    <scope>NUCLEOTIDE SEQUENCE [LARGE SCALE GENOMIC DNA]</scope>
    <source>
        <strain evidence="25 26">Mal4</strain>
    </source>
</reference>
<gene>
    <name evidence="25" type="primary">barA_1</name>
    <name evidence="25" type="ORF">Mal4_03940</name>
</gene>
<dbReference type="PANTHER" id="PTHR45339:SF1">
    <property type="entry name" value="HYBRID SIGNAL TRANSDUCTION HISTIDINE KINASE J"/>
    <property type="match status" value="1"/>
</dbReference>
<keyword evidence="9 25" id="KW-0418">Kinase</keyword>
<evidence type="ECO:0000259" key="24">
    <source>
        <dbReference type="PROSITE" id="PS50894"/>
    </source>
</evidence>
<dbReference type="SMART" id="SM00091">
    <property type="entry name" value="PAS"/>
    <property type="match status" value="1"/>
</dbReference>
<evidence type="ECO:0000256" key="18">
    <source>
        <dbReference type="SAM" id="Coils"/>
    </source>
</evidence>
<evidence type="ECO:0000256" key="3">
    <source>
        <dbReference type="ARBA" id="ARBA00012438"/>
    </source>
</evidence>
<feature type="domain" description="Response regulatory" evidence="21">
    <location>
        <begin position="820"/>
        <end position="938"/>
    </location>
</feature>
<feature type="modified residue" description="Phosphohistidine" evidence="16">
    <location>
        <position position="1010"/>
    </location>
</feature>
<dbReference type="SMART" id="SM00448">
    <property type="entry name" value="REC"/>
    <property type="match status" value="2"/>
</dbReference>
<proteinExistence type="predicted"/>
<dbReference type="SMART" id="SM00388">
    <property type="entry name" value="HisKA"/>
    <property type="match status" value="1"/>
</dbReference>
<organism evidence="25 26">
    <name type="scientific">Maioricimonas rarisocia</name>
    <dbReference type="NCBI Taxonomy" id="2528026"/>
    <lineage>
        <taxon>Bacteria</taxon>
        <taxon>Pseudomonadati</taxon>
        <taxon>Planctomycetota</taxon>
        <taxon>Planctomycetia</taxon>
        <taxon>Planctomycetales</taxon>
        <taxon>Planctomycetaceae</taxon>
        <taxon>Maioricimonas</taxon>
    </lineage>
</organism>
<evidence type="ECO:0000256" key="17">
    <source>
        <dbReference type="PROSITE-ProRule" id="PRU00169"/>
    </source>
</evidence>
<keyword evidence="6 25" id="KW-0808">Transferase</keyword>
<feature type="modified residue" description="4-aspartylphosphate" evidence="17">
    <location>
        <position position="728"/>
    </location>
</feature>
<keyword evidence="4" id="KW-1003">Cell membrane</keyword>
<dbReference type="NCBIfam" id="TIGR00229">
    <property type="entry name" value="sensory_box"/>
    <property type="match status" value="1"/>
</dbReference>
<protein>
    <recommendedName>
        <fullName evidence="15">Sensory/regulatory protein RpfC</fullName>
        <ecNumber evidence="3">2.7.13.3</ecNumber>
    </recommendedName>
</protein>
<dbReference type="CDD" id="cd17546">
    <property type="entry name" value="REC_hyHK_CKI1_RcsC-like"/>
    <property type="match status" value="1"/>
</dbReference>
<dbReference type="CDD" id="cd16922">
    <property type="entry name" value="HATPase_EvgS-ArcB-TorS-like"/>
    <property type="match status" value="1"/>
</dbReference>
<evidence type="ECO:0000256" key="4">
    <source>
        <dbReference type="ARBA" id="ARBA00022475"/>
    </source>
</evidence>
<keyword evidence="18" id="KW-0175">Coiled coil</keyword>
<feature type="domain" description="PAC" evidence="23">
    <location>
        <begin position="363"/>
        <end position="415"/>
    </location>
</feature>
<dbReference type="Gene3D" id="1.20.120.160">
    <property type="entry name" value="HPT domain"/>
    <property type="match status" value="1"/>
</dbReference>
<dbReference type="PROSITE" id="PS50113">
    <property type="entry name" value="PAC"/>
    <property type="match status" value="1"/>
</dbReference>
<evidence type="ECO:0000259" key="20">
    <source>
        <dbReference type="PROSITE" id="PS50109"/>
    </source>
</evidence>
<evidence type="ECO:0000256" key="6">
    <source>
        <dbReference type="ARBA" id="ARBA00022679"/>
    </source>
</evidence>
<dbReference type="SUPFAM" id="SSF55785">
    <property type="entry name" value="PYP-like sensor domain (PAS domain)"/>
    <property type="match status" value="1"/>
</dbReference>
<keyword evidence="8" id="KW-0547">Nucleotide-binding</keyword>
<dbReference type="InterPro" id="IPR005467">
    <property type="entry name" value="His_kinase_dom"/>
</dbReference>
<accession>A0A517Z0V3</accession>
<evidence type="ECO:0000259" key="22">
    <source>
        <dbReference type="PROSITE" id="PS50112"/>
    </source>
</evidence>
<dbReference type="Pfam" id="PF02518">
    <property type="entry name" value="HATPase_c"/>
    <property type="match status" value="1"/>
</dbReference>
<dbReference type="SUPFAM" id="SSF52172">
    <property type="entry name" value="CheY-like"/>
    <property type="match status" value="2"/>
</dbReference>
<evidence type="ECO:0000313" key="26">
    <source>
        <dbReference type="Proteomes" id="UP000320496"/>
    </source>
</evidence>
<feature type="domain" description="Response regulatory" evidence="21">
    <location>
        <begin position="674"/>
        <end position="795"/>
    </location>
</feature>
<dbReference type="GO" id="GO:0005524">
    <property type="term" value="F:ATP binding"/>
    <property type="evidence" value="ECO:0007669"/>
    <property type="project" value="UniProtKB-KW"/>
</dbReference>
<evidence type="ECO:0000256" key="13">
    <source>
        <dbReference type="ARBA" id="ARBA00023136"/>
    </source>
</evidence>
<evidence type="ECO:0000256" key="7">
    <source>
        <dbReference type="ARBA" id="ARBA00022692"/>
    </source>
</evidence>
<dbReference type="InterPro" id="IPR013656">
    <property type="entry name" value="PAS_4"/>
</dbReference>
<evidence type="ECO:0000256" key="9">
    <source>
        <dbReference type="ARBA" id="ARBA00022777"/>
    </source>
</evidence>
<keyword evidence="5 17" id="KW-0597">Phosphoprotein</keyword>
<dbReference type="InterPro" id="IPR011006">
    <property type="entry name" value="CheY-like_superfamily"/>
</dbReference>
<feature type="domain" description="PAS" evidence="22">
    <location>
        <begin position="291"/>
        <end position="361"/>
    </location>
</feature>
<keyword evidence="13" id="KW-0472">Membrane</keyword>
<evidence type="ECO:0000259" key="23">
    <source>
        <dbReference type="PROSITE" id="PS50113"/>
    </source>
</evidence>
<dbReference type="InterPro" id="IPR001789">
    <property type="entry name" value="Sig_transdc_resp-reg_receiver"/>
</dbReference>
<evidence type="ECO:0000256" key="11">
    <source>
        <dbReference type="ARBA" id="ARBA00022989"/>
    </source>
</evidence>
<comment type="catalytic activity">
    <reaction evidence="1">
        <text>ATP + protein L-histidine = ADP + protein N-phospho-L-histidine.</text>
        <dbReference type="EC" id="2.7.13.3"/>
    </reaction>
</comment>
<sequence length="1066" mass="118501">MSVRDDRESAVQHSREADPGHASAAEELRYRIDRFSLIDMMDCGAFIRDLSRQPSRRDVAEALVRHLYNHVIDAEGNRALGLVRVFETRRFRELDEPRQQIARQAAPHIEPEHRCLTLVATTGDEEAWNNVNKSRQHQAIPLPSQEAVDRLPMVAQLVRQLGFEVSGVLQPDDEILITGVDTGVFYIEQAAGSPYLPAQDDFVLRYGIRSVIGFGDMLPDGSLFAVILFAKTHIPHEAAERFGHLSLSTRLALLAQTDVAHRARAQVSCFDRLLRNHERIVSQQESVLRDSEAVYHSLVDSLPVCVLRKDLDGRFIFANRAYGEFTGHVVDDILGKTDFDFSPAHVAEKFRRDDRKVIETGQPLREIEVNTTDTETTWVEVIKTPVRDARRRIIGTQAIFWDVTERQQAVEALQQAKEAAEQANRAKSDFLANMSHEIRTPMNAIIGMSELLLDDNLTPVQRDYTRTVLESAESLLTIINEILDFSKIEAGHLELEAIDFDLREEIVDMLRTLATRAFRKDVELVWQVHSDVPPYVRGDPFRLRQVLLNLVGNAIKFTENGEVAVHVDGRELPDSTVQLDFSVTDTGIGIPPEQLDRIFSAFTQADGSTTRRFGGTGLGLTISSRLVEAMGGRIEVESRIGAGSTFRFSIQVQQAAQAVHENELTDWPDLNGRPAVVIDDNATNREILKQMLQSWGMQVETFEGGPQAFTRLSELVTSGGTLPLLLSDVNMPEMDGFMLVEQLRQSPQLKDAVVILLTSGGRPGDTARGRELDIAAQLMKPVKSSELLEAVMVAVGEPLPARAAPAGNDNGQQPTMPPLNILLAEDGKANQRLAKALLEKWGHSVTIAEDGRIAVDRWQKDSFDLILMDVQMPELDGLNATREIRAREGIDGGHIPIVAMTARAMKGDREQCLDAGMDGYVAKPVRKSDLYAAISPFFPASANAPTAEGGATQESNGVVDWPTAMEMVDDDEEILLAVIEETLDEVPELLSQLEQSLDRNQSEEAHRLAHTIKASGRTFGAGSVQEHAGRIEELARDDRLEEARGILPPLRQTIDEMLRELESRQS</sequence>
<dbReference type="SMART" id="SM00073">
    <property type="entry name" value="HPT"/>
    <property type="match status" value="1"/>
</dbReference>
<evidence type="ECO:0000259" key="21">
    <source>
        <dbReference type="PROSITE" id="PS50110"/>
    </source>
</evidence>
<dbReference type="InterPro" id="IPR000014">
    <property type="entry name" value="PAS"/>
</dbReference>
<dbReference type="EMBL" id="CP036275">
    <property type="protein sequence ID" value="QDU36111.1"/>
    <property type="molecule type" value="Genomic_DNA"/>
</dbReference>
<dbReference type="GO" id="GO:0005886">
    <property type="term" value="C:plasma membrane"/>
    <property type="evidence" value="ECO:0007669"/>
    <property type="project" value="UniProtKB-SubCell"/>
</dbReference>